<gene>
    <name evidence="1" type="ORF">AWZ03_012705</name>
</gene>
<proteinExistence type="predicted"/>
<accession>A0A484AWV2</accession>
<organism evidence="1 2">
    <name type="scientific">Drosophila navojoa</name>
    <name type="common">Fruit fly</name>
    <dbReference type="NCBI Taxonomy" id="7232"/>
    <lineage>
        <taxon>Eukaryota</taxon>
        <taxon>Metazoa</taxon>
        <taxon>Ecdysozoa</taxon>
        <taxon>Arthropoda</taxon>
        <taxon>Hexapoda</taxon>
        <taxon>Insecta</taxon>
        <taxon>Pterygota</taxon>
        <taxon>Neoptera</taxon>
        <taxon>Endopterygota</taxon>
        <taxon>Diptera</taxon>
        <taxon>Brachycera</taxon>
        <taxon>Muscomorpha</taxon>
        <taxon>Ephydroidea</taxon>
        <taxon>Drosophilidae</taxon>
        <taxon>Drosophila</taxon>
    </lineage>
</organism>
<reference evidence="1 2" key="1">
    <citation type="journal article" date="2019" name="J. Hered.">
        <title>An Improved Genome Assembly for Drosophila navojoa, the Basal Species in the mojavensis Cluster.</title>
        <authorList>
            <person name="Vanderlinde T."/>
            <person name="Dupim E.G."/>
            <person name="Nazario-Yepiz N.O."/>
            <person name="Carvalho A.B."/>
        </authorList>
    </citation>
    <scope>NUCLEOTIDE SEQUENCE [LARGE SCALE GENOMIC DNA]</scope>
    <source>
        <strain evidence="1">Navoj_Jal97</strain>
        <tissue evidence="1">Whole organism</tissue>
    </source>
</reference>
<sequence>MLCYDLKASLTSTATPAATVAGIFWLFKGHNCRYCPLPTATATAAAAATATPAKLHTSTKHSHYSLPVPPVPPVPPIPPVPVVSPCFAAYVMWQQQPTPDPTPPPIASNN</sequence>
<evidence type="ECO:0000313" key="2">
    <source>
        <dbReference type="Proteomes" id="UP000295192"/>
    </source>
</evidence>
<name>A0A484AWV2_DRONA</name>
<keyword evidence="2" id="KW-1185">Reference proteome</keyword>
<dbReference type="AlphaFoldDB" id="A0A484AWV2"/>
<comment type="caution">
    <text evidence="1">The sequence shown here is derived from an EMBL/GenBank/DDBJ whole genome shotgun (WGS) entry which is preliminary data.</text>
</comment>
<dbReference type="Proteomes" id="UP000295192">
    <property type="component" value="Unassembled WGS sequence"/>
</dbReference>
<evidence type="ECO:0000313" key="1">
    <source>
        <dbReference type="EMBL" id="TDG40873.1"/>
    </source>
</evidence>
<dbReference type="EMBL" id="LSRL02000464">
    <property type="protein sequence ID" value="TDG40873.1"/>
    <property type="molecule type" value="Genomic_DNA"/>
</dbReference>
<protein>
    <submittedName>
        <fullName evidence="1">Uncharacterized protein</fullName>
    </submittedName>
</protein>